<dbReference type="AlphaFoldDB" id="A0A8B3DNP7"/>
<name>A0A8B3DNP7_VIBHA</name>
<organism evidence="1 2">
    <name type="scientific">Vibrio harveyi</name>
    <name type="common">Beneckea harveyi</name>
    <dbReference type="NCBI Taxonomy" id="669"/>
    <lineage>
        <taxon>Bacteria</taxon>
        <taxon>Pseudomonadati</taxon>
        <taxon>Pseudomonadota</taxon>
        <taxon>Gammaproteobacteria</taxon>
        <taxon>Vibrionales</taxon>
        <taxon>Vibrionaceae</taxon>
        <taxon>Vibrio</taxon>
    </lineage>
</organism>
<proteinExistence type="predicted"/>
<dbReference type="EMBL" id="QOUW02000007">
    <property type="protein sequence ID" value="RIW17940.1"/>
    <property type="molecule type" value="Genomic_DNA"/>
</dbReference>
<protein>
    <submittedName>
        <fullName evidence="1">Uncharacterized protein</fullName>
    </submittedName>
</protein>
<evidence type="ECO:0000313" key="2">
    <source>
        <dbReference type="Proteomes" id="UP000253437"/>
    </source>
</evidence>
<accession>A0A8B3DNP7</accession>
<comment type="caution">
    <text evidence="1">The sequence shown here is derived from an EMBL/GenBank/DDBJ whole genome shotgun (WGS) entry which is preliminary data.</text>
</comment>
<evidence type="ECO:0000313" key="1">
    <source>
        <dbReference type="EMBL" id="RIW17940.1"/>
    </source>
</evidence>
<reference evidence="1 2" key="1">
    <citation type="submission" date="2018-08" db="EMBL/GenBank/DDBJ databases">
        <title>Vibrio harveyi strains pathogenic to white snook Centropomus viridis Lockington (1877) and potential probiotic bacteria.</title>
        <authorList>
            <person name="Soto-Rodriguez S."/>
            <person name="Gomez-Gil B."/>
            <person name="Lozano-Olvera R."/>
        </authorList>
    </citation>
    <scope>NUCLEOTIDE SEQUENCE [LARGE SCALE GENOMIC DNA]</scope>
    <source>
        <strain evidence="1 2">CAIM 1508</strain>
    </source>
</reference>
<sequence>MDSMIMATNIILEKARERDASRKRIGDRYNELSKLSLQLLVKECGGQSNAAEIIACFYGNKKVQGTVCKALKGGGYQTRHELRMAIDFLSFKEHAAEIMRQVMSHLGNFPVYHDILKHQDRYVLYVDSIMVATVCHVVVINQDGKTETLRLVDVEVA</sequence>
<dbReference type="Proteomes" id="UP000253437">
    <property type="component" value="Unassembled WGS sequence"/>
</dbReference>
<gene>
    <name evidence="1" type="ORF">DS957_004005</name>
</gene>